<evidence type="ECO:0000256" key="2">
    <source>
        <dbReference type="ARBA" id="ARBA00023125"/>
    </source>
</evidence>
<dbReference type="EMBL" id="CP115450">
    <property type="protein sequence ID" value="WBP90086.1"/>
    <property type="molecule type" value="Genomic_DNA"/>
</dbReference>
<accession>A0ABY7QC21</accession>
<keyword evidence="7" id="KW-1185">Reference proteome</keyword>
<evidence type="ECO:0000256" key="1">
    <source>
        <dbReference type="ARBA" id="ARBA00023015"/>
    </source>
</evidence>
<sequence>MPAGAPRPRRGATTIEEVARAAGVSRQTVSNALNAPHRVRPATLERVTATIRELGYQPDQSARSLRSGARRTVGYLVPVDDPHDPNPLMAGFLEALVDAAGEQGLRVLLFRPPRGAADPAAAIDELVAARQVDGLVLADVLAEDARIDHVARLGVPFVAFGRTGPAQPQHWVDIANDAAMAAVVRHLAALGHRRIGYLGAAEDLPWMAARRAGFLAEARRLGLSAVMPPRPGPAAVRALLRGPERPTAVAAGSDLLALDAYEAVRAEGLTVGPGGVAVTGFHDTPLCRHLHPALTSVRLPLGTIAAALVGRLLDQVRGAEAPPEGLEVPTELVVRGSSGSAPAPGGSSGPGVQPGLVAPRRPPRGWVP</sequence>
<dbReference type="CDD" id="cd01392">
    <property type="entry name" value="HTH_LacI"/>
    <property type="match status" value="1"/>
</dbReference>
<evidence type="ECO:0000313" key="7">
    <source>
        <dbReference type="Proteomes" id="UP001212821"/>
    </source>
</evidence>
<dbReference type="PANTHER" id="PTHR30146:SF109">
    <property type="entry name" value="HTH-TYPE TRANSCRIPTIONAL REGULATOR GALS"/>
    <property type="match status" value="1"/>
</dbReference>
<organism evidence="6 7">
    <name type="scientific">Kitasatospora cathayae</name>
    <dbReference type="NCBI Taxonomy" id="3004092"/>
    <lineage>
        <taxon>Bacteria</taxon>
        <taxon>Bacillati</taxon>
        <taxon>Actinomycetota</taxon>
        <taxon>Actinomycetes</taxon>
        <taxon>Kitasatosporales</taxon>
        <taxon>Streptomycetaceae</taxon>
        <taxon>Kitasatospora</taxon>
    </lineage>
</organism>
<dbReference type="Pfam" id="PF13377">
    <property type="entry name" value="Peripla_BP_3"/>
    <property type="match status" value="1"/>
</dbReference>
<dbReference type="InterPro" id="IPR010982">
    <property type="entry name" value="Lambda_DNA-bd_dom_sf"/>
</dbReference>
<evidence type="ECO:0000313" key="6">
    <source>
        <dbReference type="EMBL" id="WBP90086.1"/>
    </source>
</evidence>
<reference evidence="7" key="1">
    <citation type="submission" date="2022-12" db="EMBL/GenBank/DDBJ databases">
        <authorList>
            <person name="Mo P."/>
        </authorList>
    </citation>
    <scope>NUCLEOTIDE SEQUENCE [LARGE SCALE GENOMIC DNA]</scope>
    <source>
        <strain evidence="7">HUAS 3-15</strain>
    </source>
</reference>
<evidence type="ECO:0000256" key="3">
    <source>
        <dbReference type="ARBA" id="ARBA00023163"/>
    </source>
</evidence>
<keyword evidence="1" id="KW-0805">Transcription regulation</keyword>
<dbReference type="SUPFAM" id="SSF53822">
    <property type="entry name" value="Periplasmic binding protein-like I"/>
    <property type="match status" value="1"/>
</dbReference>
<dbReference type="InterPro" id="IPR000843">
    <property type="entry name" value="HTH_LacI"/>
</dbReference>
<name>A0ABY7QC21_9ACTN</name>
<proteinExistence type="predicted"/>
<dbReference type="GO" id="GO:0003677">
    <property type="term" value="F:DNA binding"/>
    <property type="evidence" value="ECO:0007669"/>
    <property type="project" value="UniProtKB-KW"/>
</dbReference>
<dbReference type="Proteomes" id="UP001212821">
    <property type="component" value="Chromosome"/>
</dbReference>
<feature type="domain" description="HTH lacI-type" evidence="5">
    <location>
        <begin position="13"/>
        <end position="67"/>
    </location>
</feature>
<keyword evidence="2 6" id="KW-0238">DNA-binding</keyword>
<dbReference type="SMART" id="SM00354">
    <property type="entry name" value="HTH_LACI"/>
    <property type="match status" value="1"/>
</dbReference>
<gene>
    <name evidence="6" type="ORF">O1G21_32350</name>
</gene>
<dbReference type="Gene3D" id="1.10.260.40">
    <property type="entry name" value="lambda repressor-like DNA-binding domains"/>
    <property type="match status" value="1"/>
</dbReference>
<dbReference type="PROSITE" id="PS50932">
    <property type="entry name" value="HTH_LACI_2"/>
    <property type="match status" value="1"/>
</dbReference>
<feature type="compositionally biased region" description="Low complexity" evidence="4">
    <location>
        <begin position="336"/>
        <end position="345"/>
    </location>
</feature>
<dbReference type="PANTHER" id="PTHR30146">
    <property type="entry name" value="LACI-RELATED TRANSCRIPTIONAL REPRESSOR"/>
    <property type="match status" value="1"/>
</dbReference>
<dbReference type="InterPro" id="IPR046335">
    <property type="entry name" value="LacI/GalR-like_sensor"/>
</dbReference>
<dbReference type="Pfam" id="PF00356">
    <property type="entry name" value="LacI"/>
    <property type="match status" value="1"/>
</dbReference>
<dbReference type="Gene3D" id="3.40.50.2300">
    <property type="match status" value="2"/>
</dbReference>
<dbReference type="SUPFAM" id="SSF47413">
    <property type="entry name" value="lambda repressor-like DNA-binding domains"/>
    <property type="match status" value="1"/>
</dbReference>
<evidence type="ECO:0000259" key="5">
    <source>
        <dbReference type="PROSITE" id="PS50932"/>
    </source>
</evidence>
<evidence type="ECO:0000256" key="4">
    <source>
        <dbReference type="SAM" id="MobiDB-lite"/>
    </source>
</evidence>
<dbReference type="RefSeq" id="WP_270148658.1">
    <property type="nucleotide sequence ID" value="NZ_CP115450.1"/>
</dbReference>
<protein>
    <submittedName>
        <fullName evidence="6">LacI family DNA-binding transcriptional regulator</fullName>
    </submittedName>
</protein>
<feature type="region of interest" description="Disordered" evidence="4">
    <location>
        <begin position="321"/>
        <end position="368"/>
    </location>
</feature>
<dbReference type="InterPro" id="IPR028082">
    <property type="entry name" value="Peripla_BP_I"/>
</dbReference>
<keyword evidence="3" id="KW-0804">Transcription</keyword>
<dbReference type="PROSITE" id="PS00356">
    <property type="entry name" value="HTH_LACI_1"/>
    <property type="match status" value="1"/>
</dbReference>